<reference evidence="2" key="2">
    <citation type="submission" date="2020-09" db="EMBL/GenBank/DDBJ databases">
        <authorList>
            <person name="Sun Q."/>
            <person name="Zhou Y."/>
        </authorList>
    </citation>
    <scope>NUCLEOTIDE SEQUENCE</scope>
    <source>
        <strain evidence="2">CGMCC 4.7403</strain>
    </source>
</reference>
<evidence type="ECO:0000313" key="3">
    <source>
        <dbReference type="Proteomes" id="UP000603227"/>
    </source>
</evidence>
<dbReference type="AlphaFoldDB" id="A0A918ZKZ3"/>
<sequence>MRIKIPAAIGEAAVALVLAAGTAQAGQYQTHQALSADGPFKAVAIVIDGPFTADAATGNPSPIG</sequence>
<comment type="caution">
    <text evidence="2">The sequence shown here is derived from an EMBL/GenBank/DDBJ whole genome shotgun (WGS) entry which is preliminary data.</text>
</comment>
<proteinExistence type="predicted"/>
<keyword evidence="1" id="KW-0732">Signal</keyword>
<organism evidence="2 3">
    <name type="scientific">Streptomyces capitiformicae</name>
    <dbReference type="NCBI Taxonomy" id="2014920"/>
    <lineage>
        <taxon>Bacteria</taxon>
        <taxon>Bacillati</taxon>
        <taxon>Actinomycetota</taxon>
        <taxon>Actinomycetes</taxon>
        <taxon>Kitasatosporales</taxon>
        <taxon>Streptomycetaceae</taxon>
        <taxon>Streptomyces</taxon>
    </lineage>
</organism>
<dbReference type="EMBL" id="BNAT01000047">
    <property type="protein sequence ID" value="GHE58628.1"/>
    <property type="molecule type" value="Genomic_DNA"/>
</dbReference>
<dbReference type="RefSeq" id="WP_189787491.1">
    <property type="nucleotide sequence ID" value="NZ_BNAT01000047.1"/>
</dbReference>
<feature type="chain" id="PRO_5037530503" evidence="1">
    <location>
        <begin position="26"/>
        <end position="64"/>
    </location>
</feature>
<keyword evidence="3" id="KW-1185">Reference proteome</keyword>
<reference evidence="2" key="1">
    <citation type="journal article" date="2014" name="Int. J. Syst. Evol. Microbiol.">
        <title>Complete genome sequence of Corynebacterium casei LMG S-19264T (=DSM 44701T), isolated from a smear-ripened cheese.</title>
        <authorList>
            <consortium name="US DOE Joint Genome Institute (JGI-PGF)"/>
            <person name="Walter F."/>
            <person name="Albersmeier A."/>
            <person name="Kalinowski J."/>
            <person name="Ruckert C."/>
        </authorList>
    </citation>
    <scope>NUCLEOTIDE SEQUENCE</scope>
    <source>
        <strain evidence="2">CGMCC 4.7403</strain>
    </source>
</reference>
<evidence type="ECO:0000256" key="1">
    <source>
        <dbReference type="SAM" id="SignalP"/>
    </source>
</evidence>
<feature type="signal peptide" evidence="1">
    <location>
        <begin position="1"/>
        <end position="25"/>
    </location>
</feature>
<accession>A0A918ZKZ3</accession>
<dbReference type="Proteomes" id="UP000603227">
    <property type="component" value="Unassembled WGS sequence"/>
</dbReference>
<name>A0A918ZKZ3_9ACTN</name>
<evidence type="ECO:0000313" key="2">
    <source>
        <dbReference type="EMBL" id="GHE58628.1"/>
    </source>
</evidence>
<protein>
    <submittedName>
        <fullName evidence="2">Uncharacterized protein</fullName>
    </submittedName>
</protein>
<gene>
    <name evidence="2" type="ORF">GCM10017771_81660</name>
</gene>